<dbReference type="AlphaFoldDB" id="A0A6A5UBY5"/>
<feature type="chain" id="PRO_5025408765" evidence="1">
    <location>
        <begin position="22"/>
        <end position="217"/>
    </location>
</feature>
<organism evidence="2 3">
    <name type="scientific">Byssothecium circinans</name>
    <dbReference type="NCBI Taxonomy" id="147558"/>
    <lineage>
        <taxon>Eukaryota</taxon>
        <taxon>Fungi</taxon>
        <taxon>Dikarya</taxon>
        <taxon>Ascomycota</taxon>
        <taxon>Pezizomycotina</taxon>
        <taxon>Dothideomycetes</taxon>
        <taxon>Pleosporomycetidae</taxon>
        <taxon>Pleosporales</taxon>
        <taxon>Massarineae</taxon>
        <taxon>Massarinaceae</taxon>
        <taxon>Byssothecium</taxon>
    </lineage>
</organism>
<keyword evidence="1" id="KW-0732">Signal</keyword>
<accession>A0A6A5UBY5</accession>
<reference evidence="2" key="1">
    <citation type="journal article" date="2020" name="Stud. Mycol.">
        <title>101 Dothideomycetes genomes: a test case for predicting lifestyles and emergence of pathogens.</title>
        <authorList>
            <person name="Haridas S."/>
            <person name="Albert R."/>
            <person name="Binder M."/>
            <person name="Bloem J."/>
            <person name="Labutti K."/>
            <person name="Salamov A."/>
            <person name="Andreopoulos B."/>
            <person name="Baker S."/>
            <person name="Barry K."/>
            <person name="Bills G."/>
            <person name="Bluhm B."/>
            <person name="Cannon C."/>
            <person name="Castanera R."/>
            <person name="Culley D."/>
            <person name="Daum C."/>
            <person name="Ezra D."/>
            <person name="Gonzalez J."/>
            <person name="Henrissat B."/>
            <person name="Kuo A."/>
            <person name="Liang C."/>
            <person name="Lipzen A."/>
            <person name="Lutzoni F."/>
            <person name="Magnuson J."/>
            <person name="Mondo S."/>
            <person name="Nolan M."/>
            <person name="Ohm R."/>
            <person name="Pangilinan J."/>
            <person name="Park H.-J."/>
            <person name="Ramirez L."/>
            <person name="Alfaro M."/>
            <person name="Sun H."/>
            <person name="Tritt A."/>
            <person name="Yoshinaga Y."/>
            <person name="Zwiers L.-H."/>
            <person name="Turgeon B."/>
            <person name="Goodwin S."/>
            <person name="Spatafora J."/>
            <person name="Crous P."/>
            <person name="Grigoriev I."/>
        </authorList>
    </citation>
    <scope>NUCLEOTIDE SEQUENCE</scope>
    <source>
        <strain evidence="2">CBS 675.92</strain>
    </source>
</reference>
<dbReference type="OrthoDB" id="3768069at2759"/>
<evidence type="ECO:0000313" key="3">
    <source>
        <dbReference type="Proteomes" id="UP000800035"/>
    </source>
</evidence>
<feature type="signal peptide" evidence="1">
    <location>
        <begin position="1"/>
        <end position="21"/>
    </location>
</feature>
<evidence type="ECO:0000256" key="1">
    <source>
        <dbReference type="SAM" id="SignalP"/>
    </source>
</evidence>
<proteinExistence type="predicted"/>
<sequence>MLPTYAFYLSLVSILASPAMASPIDTLASLQCSCLTFHAYAQPAACTMERSQNLSWPAAQSFASAHHLDITFVSPTTVSRVLEVEQPLPTSVLMSMYGSRGRARQETGSRIVCGAWDEVKRKYLVESVERSKVVGGEGRRCDGLVSEIVGILLLMLMVYAVGEYVWSRFVGKPGEIQLQGSEKDLLAFAEAGEISIRQPELNEKSAQTESSVQTDAS</sequence>
<dbReference type="Proteomes" id="UP000800035">
    <property type="component" value="Unassembled WGS sequence"/>
</dbReference>
<gene>
    <name evidence="2" type="ORF">CC80DRAFT_15248</name>
</gene>
<keyword evidence="3" id="KW-1185">Reference proteome</keyword>
<evidence type="ECO:0000313" key="2">
    <source>
        <dbReference type="EMBL" id="KAF1958597.1"/>
    </source>
</evidence>
<dbReference type="EMBL" id="ML976986">
    <property type="protein sequence ID" value="KAF1958597.1"/>
    <property type="molecule type" value="Genomic_DNA"/>
</dbReference>
<protein>
    <submittedName>
        <fullName evidence="2">Uncharacterized protein</fullName>
    </submittedName>
</protein>
<name>A0A6A5UBY5_9PLEO</name>